<comment type="caution">
    <text evidence="2">The sequence shown here is derived from an EMBL/GenBank/DDBJ whole genome shotgun (WGS) entry which is preliminary data.</text>
</comment>
<evidence type="ECO:0008006" key="4">
    <source>
        <dbReference type="Google" id="ProtNLM"/>
    </source>
</evidence>
<sequence length="142" mass="16256">MNWGTKIVLGMIAFMMFIVGMVVYMFHVHGRDALIEENYYEKGINYNAEYNAKVNVIDDNASPKITITKTQIIIEIKDSATYNLILMRPANSNDDVKLKGQTTGTANLILVDKTKMPRGMWFLNLQWHSSGKDYLFKNNITL</sequence>
<keyword evidence="3" id="KW-1185">Reference proteome</keyword>
<reference evidence="2 3" key="1">
    <citation type="submission" date="2015-11" db="EMBL/GenBank/DDBJ databases">
        <title>Sequence of Pedobacter ginsenosidimutans.</title>
        <authorList>
            <person name="Carson E."/>
            <person name="Keyser V."/>
            <person name="Newman J."/>
            <person name="Miller J."/>
        </authorList>
    </citation>
    <scope>NUCLEOTIDE SEQUENCE [LARGE SCALE GENOMIC DNA]</scope>
    <source>
        <strain evidence="2 3">KACC 14530</strain>
    </source>
</reference>
<evidence type="ECO:0000313" key="2">
    <source>
        <dbReference type="EMBL" id="KRT17936.1"/>
    </source>
</evidence>
<dbReference type="EMBL" id="LMZQ01000001">
    <property type="protein sequence ID" value="KRT17936.1"/>
    <property type="molecule type" value="Genomic_DNA"/>
</dbReference>
<gene>
    <name evidence="2" type="ORF">ASU31_01185</name>
</gene>
<protein>
    <recommendedName>
        <fullName evidence="4">Nitrogen fixation protein FixH</fullName>
    </recommendedName>
</protein>
<keyword evidence="1" id="KW-0812">Transmembrane</keyword>
<name>A0A0T5VVV7_9SPHI</name>
<dbReference type="RefSeq" id="WP_057930566.1">
    <property type="nucleotide sequence ID" value="NZ_LMZQ01000001.1"/>
</dbReference>
<feature type="transmembrane region" description="Helical" evidence="1">
    <location>
        <begin position="7"/>
        <end position="26"/>
    </location>
</feature>
<dbReference type="OrthoDB" id="1493774at2"/>
<dbReference type="Proteomes" id="UP000051950">
    <property type="component" value="Unassembled WGS sequence"/>
</dbReference>
<evidence type="ECO:0000256" key="1">
    <source>
        <dbReference type="SAM" id="Phobius"/>
    </source>
</evidence>
<dbReference type="InterPro" id="IPR008620">
    <property type="entry name" value="FixH"/>
</dbReference>
<dbReference type="Pfam" id="PF05751">
    <property type="entry name" value="FixH"/>
    <property type="match status" value="1"/>
</dbReference>
<evidence type="ECO:0000313" key="3">
    <source>
        <dbReference type="Proteomes" id="UP000051950"/>
    </source>
</evidence>
<organism evidence="2 3">
    <name type="scientific">Pedobacter ginsenosidimutans</name>
    <dbReference type="NCBI Taxonomy" id="687842"/>
    <lineage>
        <taxon>Bacteria</taxon>
        <taxon>Pseudomonadati</taxon>
        <taxon>Bacteroidota</taxon>
        <taxon>Sphingobacteriia</taxon>
        <taxon>Sphingobacteriales</taxon>
        <taxon>Sphingobacteriaceae</taxon>
        <taxon>Pedobacter</taxon>
    </lineage>
</organism>
<keyword evidence="1" id="KW-1133">Transmembrane helix</keyword>
<keyword evidence="1" id="KW-0472">Membrane</keyword>
<accession>A0A0T5VVV7</accession>
<proteinExistence type="predicted"/>
<dbReference type="STRING" id="687842.ASU31_01185"/>
<dbReference type="AlphaFoldDB" id="A0A0T5VVV7"/>